<evidence type="ECO:0000313" key="9">
    <source>
        <dbReference type="EMBL" id="EEQ81498.1"/>
    </source>
</evidence>
<organism evidence="10">
    <name type="scientific">Vairimorpha ceranae (strain BRL01)</name>
    <name type="common">Microsporidian parasite</name>
    <name type="synonym">Nosema ceranae</name>
    <dbReference type="NCBI Taxonomy" id="578460"/>
    <lineage>
        <taxon>Eukaryota</taxon>
        <taxon>Fungi</taxon>
        <taxon>Fungi incertae sedis</taxon>
        <taxon>Microsporidia</taxon>
        <taxon>Nosematidae</taxon>
        <taxon>Vairimorpha</taxon>
    </lineage>
</organism>
<dbReference type="Pfam" id="PF04034">
    <property type="entry name" value="Ribo_biogen_C"/>
    <property type="match status" value="1"/>
</dbReference>
<reference evidence="10" key="1">
    <citation type="journal article" date="2009" name="PLoS Pathog.">
        <title>Genomic analyses of the microsporidian Nosema ceranae, an emergent pathogen of honey bees.</title>
        <authorList>
            <person name="Cornman R.S."/>
            <person name="Chen Y.P."/>
            <person name="Schatz M.C."/>
            <person name="Street C."/>
            <person name="Zhao Y."/>
            <person name="Desany B."/>
            <person name="Egholm M."/>
            <person name="Hutchison S."/>
            <person name="Pettis J.S."/>
            <person name="Lipkin W.I."/>
            <person name="Evans J.D."/>
        </authorList>
    </citation>
    <scope>NUCLEOTIDE SEQUENCE [LARGE SCALE GENOMIC DNA]</scope>
    <source>
        <strain evidence="10">BRL01</strain>
    </source>
</reference>
<keyword evidence="5 6" id="KW-0949">S-adenosyl-L-methionine</keyword>
<gene>
    <name evidence="6" type="primary">TSR3</name>
    <name evidence="9" type="ORF">NCER_102048</name>
</gene>
<dbReference type="NCBIfam" id="NF002621">
    <property type="entry name" value="PRK02287.1"/>
    <property type="match status" value="1"/>
</dbReference>
<keyword evidence="4 6" id="KW-0808">Transferase</keyword>
<dbReference type="HAMAP" id="MF_01116">
    <property type="entry name" value="TSR3"/>
    <property type="match status" value="1"/>
</dbReference>
<sequence length="175" mass="20391">MVINKIIYEFDQCDPKRCSGRKLVKMGKIVSYPIKRYFNGIILSPNAVSVISPNDRFIIEKYGLGLIDCSWNQLEKVDFCRLPKRYNRLLPFVVASNPVNYGKAYKLNCVEALSCALYICGFKEEAYEIIKDFNYGDEFYKLNGELLERYSKCNSSDEVLEVSKQWIDENTRMKE</sequence>
<dbReference type="EC" id="2.5.1.157" evidence="6"/>
<dbReference type="GO" id="GO:0030490">
    <property type="term" value="P:maturation of SSU-rRNA"/>
    <property type="evidence" value="ECO:0007669"/>
    <property type="project" value="TreeGrafter"/>
</dbReference>
<evidence type="ECO:0000256" key="3">
    <source>
        <dbReference type="ARBA" id="ARBA00022552"/>
    </source>
</evidence>
<feature type="domain" description="16S/18S rRNA aminocarboxypropyltransferase Tsr3 C-terminal" evidence="7">
    <location>
        <begin position="41"/>
        <end position="167"/>
    </location>
</feature>
<comment type="subcellular location">
    <subcellularLocation>
        <location evidence="6">Cytoplasm</location>
    </subcellularLocation>
    <subcellularLocation>
        <location evidence="6">Nucleus</location>
    </subcellularLocation>
</comment>
<dbReference type="KEGG" id="nce:NCER_102048"/>
<keyword evidence="3 6" id="KW-0698">rRNA processing</keyword>
<dbReference type="OrthoDB" id="10262062at2759"/>
<protein>
    <recommendedName>
        <fullName evidence="6">18S rRNA aminocarboxypropyltransferase</fullName>
        <ecNumber evidence="6">2.5.1.157</ecNumber>
    </recommendedName>
</protein>
<evidence type="ECO:0000313" key="10">
    <source>
        <dbReference type="Proteomes" id="UP000009082"/>
    </source>
</evidence>
<dbReference type="PANTHER" id="PTHR20426:SF0">
    <property type="entry name" value="18S RRNA AMINOCARBOXYPROPYLTRANSFERASE"/>
    <property type="match status" value="1"/>
</dbReference>
<dbReference type="InterPro" id="IPR007177">
    <property type="entry name" value="Tsr3_C"/>
</dbReference>
<dbReference type="FunCoup" id="C4VBA5">
    <property type="interactions" value="60"/>
</dbReference>
<keyword evidence="1 6" id="KW-0963">Cytoplasm</keyword>
<dbReference type="Pfam" id="PF04068">
    <property type="entry name" value="Fer4_RLI"/>
    <property type="match status" value="1"/>
</dbReference>
<dbReference type="HOGENOM" id="CLU_035060_4_2_1"/>
<dbReference type="InterPro" id="IPR007209">
    <property type="entry name" value="RNaseL-inhib-like_metal-bd_dom"/>
</dbReference>
<feature type="binding site" evidence="6">
    <location>
        <position position="67"/>
    </location>
    <ligand>
        <name>S-adenosyl-L-methionine</name>
        <dbReference type="ChEBI" id="CHEBI:59789"/>
    </ligand>
</feature>
<comment type="similarity">
    <text evidence="6">Belongs to the TDD superfamily. TSR3 family.</text>
</comment>
<dbReference type="InterPro" id="IPR022968">
    <property type="entry name" value="Tsr3-like"/>
</dbReference>
<dbReference type="GO" id="GO:0005737">
    <property type="term" value="C:cytoplasm"/>
    <property type="evidence" value="ECO:0007669"/>
    <property type="project" value="UniProtKB-SubCell"/>
</dbReference>
<dbReference type="STRING" id="578460.C4VBA5"/>
<comment type="function">
    <text evidence="6">Aminocarboxypropyltransferase that catalyzes the aminocarboxypropyl transfer on pseudouridine at position 1191 (Psi1191) in 18S rRNA. It constitutes the last step in biosynthesis of the hypermodified N1-methyl-N3-(3-amino-3-carboxypropyl) pseudouridine (m1acp3-Psi) conserved in eukaryotic 18S rRNA.</text>
</comment>
<name>C4VBA5_VAIC1</name>
<keyword evidence="2 6" id="KW-0690">Ribosome biogenesis</keyword>
<dbReference type="Proteomes" id="UP000009082">
    <property type="component" value="Unassembled WGS sequence"/>
</dbReference>
<evidence type="ECO:0000259" key="8">
    <source>
        <dbReference type="Pfam" id="PF04068"/>
    </source>
</evidence>
<dbReference type="OMA" id="DCSWESA"/>
<feature type="domain" description="RNase L inhibitor RLI-like possible metal-binding" evidence="8">
    <location>
        <begin position="7"/>
        <end position="29"/>
    </location>
</feature>
<comment type="catalytic activity">
    <reaction evidence="6">
        <text>an N(1)-methylpseudouridine in rRNA + S-adenosyl-L-methionine = N(1)-methyl-N(3)-[(3S)-3-amino-3-carboxypropyl]pseudouridine in rRNA + S-methyl-5'-thioadenosine + H(+)</text>
        <dbReference type="Rhea" id="RHEA:63296"/>
        <dbReference type="Rhea" id="RHEA-COMP:11634"/>
        <dbReference type="Rhea" id="RHEA-COMP:16310"/>
        <dbReference type="ChEBI" id="CHEBI:15378"/>
        <dbReference type="ChEBI" id="CHEBI:17509"/>
        <dbReference type="ChEBI" id="CHEBI:59789"/>
        <dbReference type="ChEBI" id="CHEBI:74890"/>
        <dbReference type="ChEBI" id="CHEBI:146234"/>
        <dbReference type="EC" id="2.5.1.157"/>
    </reaction>
</comment>
<evidence type="ECO:0000256" key="5">
    <source>
        <dbReference type="ARBA" id="ARBA00022691"/>
    </source>
</evidence>
<evidence type="ECO:0000259" key="7">
    <source>
        <dbReference type="Pfam" id="PF04034"/>
    </source>
</evidence>
<dbReference type="AlphaFoldDB" id="C4VBA5"/>
<accession>C4VBA5</accession>
<dbReference type="GO" id="GO:0005634">
    <property type="term" value="C:nucleus"/>
    <property type="evidence" value="ECO:0007669"/>
    <property type="project" value="UniProtKB-SubCell"/>
</dbReference>
<dbReference type="EMBL" id="ACOL01000464">
    <property type="protein sequence ID" value="EEQ81498.1"/>
    <property type="molecule type" value="Genomic_DNA"/>
</dbReference>
<feature type="binding site" evidence="6">
    <location>
        <position position="90"/>
    </location>
    <ligand>
        <name>S-adenosyl-L-methionine</name>
        <dbReference type="ChEBI" id="CHEBI:59789"/>
    </ligand>
</feature>
<dbReference type="GO" id="GO:0106388">
    <property type="term" value="F:rRNA small subunit aminocarboxypropyltransferase activity"/>
    <property type="evidence" value="ECO:0007669"/>
    <property type="project" value="UniProtKB-EC"/>
</dbReference>
<feature type="binding site" evidence="6">
    <location>
        <position position="19"/>
    </location>
    <ligand>
        <name>S-adenosyl-L-methionine</name>
        <dbReference type="ChEBI" id="CHEBI:59789"/>
    </ligand>
</feature>
<proteinExistence type="inferred from homology"/>
<evidence type="ECO:0000256" key="1">
    <source>
        <dbReference type="ARBA" id="ARBA00022490"/>
    </source>
</evidence>
<dbReference type="InParanoid" id="C4VBA5"/>
<keyword evidence="6" id="KW-0539">Nucleus</keyword>
<dbReference type="VEuPathDB" id="MicrosporidiaDB:NCER_102048"/>
<feature type="binding site" evidence="6">
    <location>
        <position position="105"/>
    </location>
    <ligand>
        <name>S-adenosyl-L-methionine</name>
        <dbReference type="ChEBI" id="CHEBI:59789"/>
    </ligand>
</feature>
<evidence type="ECO:0000256" key="4">
    <source>
        <dbReference type="ARBA" id="ARBA00022679"/>
    </source>
</evidence>
<evidence type="ECO:0000256" key="2">
    <source>
        <dbReference type="ARBA" id="ARBA00022517"/>
    </source>
</evidence>
<dbReference type="PANTHER" id="PTHR20426">
    <property type="entry name" value="RIBOSOME BIOGENESIS PROTEIN TSR3 HOMOLOG"/>
    <property type="match status" value="1"/>
</dbReference>
<comment type="catalytic activity">
    <reaction evidence="6">
        <text>N(1)-methylpseudouridine(1191) in yeast 18S rRNA + S-adenosyl-L-methionine = N(1)-methyl-N(3)-[(3S)-3-amino-3-carboxypropyl]pseudouridine(1191) in yeast 18S rRNA + S-methyl-5'-thioadenosine + H(+)</text>
        <dbReference type="Rhea" id="RHEA:63300"/>
        <dbReference type="Rhea" id="RHEA-COMP:13852"/>
        <dbReference type="Rhea" id="RHEA-COMP:16309"/>
        <dbReference type="ChEBI" id="CHEBI:15378"/>
        <dbReference type="ChEBI" id="CHEBI:17509"/>
        <dbReference type="ChEBI" id="CHEBI:59789"/>
        <dbReference type="ChEBI" id="CHEBI:74890"/>
        <dbReference type="ChEBI" id="CHEBI:146234"/>
    </reaction>
</comment>
<evidence type="ECO:0000256" key="6">
    <source>
        <dbReference type="HAMAP-Rule" id="MF_03146"/>
    </source>
</evidence>
<dbReference type="GO" id="GO:1904047">
    <property type="term" value="F:S-adenosyl-L-methionine binding"/>
    <property type="evidence" value="ECO:0007669"/>
    <property type="project" value="UniProtKB-UniRule"/>
</dbReference>
<dbReference type="GO" id="GO:0000455">
    <property type="term" value="P:enzyme-directed rRNA pseudouridine synthesis"/>
    <property type="evidence" value="ECO:0007669"/>
    <property type="project" value="UniProtKB-UniRule"/>
</dbReference>